<dbReference type="InterPro" id="IPR009003">
    <property type="entry name" value="Peptidase_S1_PA"/>
</dbReference>
<feature type="signal peptide" evidence="1">
    <location>
        <begin position="1"/>
        <end position="23"/>
    </location>
</feature>
<dbReference type="AlphaFoldDB" id="A0A4R3L870"/>
<evidence type="ECO:0000256" key="1">
    <source>
        <dbReference type="SAM" id="SignalP"/>
    </source>
</evidence>
<dbReference type="OrthoDB" id="5619888at2"/>
<dbReference type="Proteomes" id="UP000294599">
    <property type="component" value="Unassembled WGS sequence"/>
</dbReference>
<comment type="caution">
    <text evidence="2">The sequence shown here is derived from an EMBL/GenBank/DDBJ whole genome shotgun (WGS) entry which is preliminary data.</text>
</comment>
<sequence length="586" mass="62835">MNIRSPLRLLPLAAVVAAGPVFAEQAPRAQWEALRPELQVKAFAAERWTQAAATSINADARIELLRLPEERIEAVKRANAAPGIKRLRIGVERDLGSEVATGSASALVWRPVAGGWQASVEVEAPGAAALRVAVDVAGLPDGAWLRSEGDFAGQQDGADVERMRDQRDAQGRFWTSTTTGERQRIEWFVPASTDGLPPSGASIAGVSHLIVDPHRAGFELKALGDSGSCNIDVVCRTNSLGNLFVAAKNAVARMVFQDGGSYTCTGTLLNDLDNSTQRKWFYSAHHCIDSQAVASTLETYWQYETPTCNVDNSGQNIRVTGGADYRHSSSSTDALLLELRGNLPANAAFAGWDAGPLSANDPVTAIHHPSGDIKKVTFGRYLRTQENTSVGGQLVTSAWRTTWTEGTTEGGSSGSGLFTRDNASYYLRGGLIGGAATCGNSGGSEGSGNYDYYSRLDRVYPSIQQFIGSTGGGGGNNGATRDYTGQWYNANQARRGLSLFRLDGGGLFSLWFRYDSQNRAQWYQLEDIWTGQDRLGGRVARFTQNSGTPTFTGTYTLVFNSATTATFTYTNVDGDSGTVTLTKGTP</sequence>
<dbReference type="Gene3D" id="2.40.10.10">
    <property type="entry name" value="Trypsin-like serine proteases"/>
    <property type="match status" value="2"/>
</dbReference>
<evidence type="ECO:0000313" key="2">
    <source>
        <dbReference type="EMBL" id="TCS94424.1"/>
    </source>
</evidence>
<dbReference type="RefSeq" id="WP_123522976.1">
    <property type="nucleotide sequence ID" value="NZ_JBHLWF010000027.1"/>
</dbReference>
<protein>
    <recommendedName>
        <fullName evidence="4">Lysyl endopeptidase</fullName>
    </recommendedName>
</protein>
<proteinExistence type="predicted"/>
<feature type="chain" id="PRO_5030099250" description="Lysyl endopeptidase" evidence="1">
    <location>
        <begin position="24"/>
        <end position="586"/>
    </location>
</feature>
<gene>
    <name evidence="2" type="ORF">EDC25_12220</name>
</gene>
<dbReference type="PANTHER" id="PTHR36234:SF5">
    <property type="entry name" value="LYSYL ENDOPEPTIDASE"/>
    <property type="match status" value="1"/>
</dbReference>
<keyword evidence="3" id="KW-1185">Reference proteome</keyword>
<name>A0A4R3L870_9GAMM</name>
<dbReference type="EMBL" id="SMAF01000022">
    <property type="protein sequence ID" value="TCS94424.1"/>
    <property type="molecule type" value="Genomic_DNA"/>
</dbReference>
<dbReference type="InterPro" id="IPR043504">
    <property type="entry name" value="Peptidase_S1_PA_chymotrypsin"/>
</dbReference>
<evidence type="ECO:0008006" key="4">
    <source>
        <dbReference type="Google" id="ProtNLM"/>
    </source>
</evidence>
<evidence type="ECO:0000313" key="3">
    <source>
        <dbReference type="Proteomes" id="UP000294599"/>
    </source>
</evidence>
<keyword evidence="1" id="KW-0732">Signal</keyword>
<reference evidence="2 3" key="1">
    <citation type="submission" date="2019-03" db="EMBL/GenBank/DDBJ databases">
        <title>Genomic Encyclopedia of Type Strains, Phase IV (KMG-IV): sequencing the most valuable type-strain genomes for metagenomic binning, comparative biology and taxonomic classification.</title>
        <authorList>
            <person name="Goeker M."/>
        </authorList>
    </citation>
    <scope>NUCLEOTIDE SEQUENCE [LARGE SCALE GENOMIC DNA]</scope>
    <source>
        <strain evidence="2 3">DSM 21944</strain>
    </source>
</reference>
<dbReference type="SUPFAM" id="SSF50494">
    <property type="entry name" value="Trypsin-like serine proteases"/>
    <property type="match status" value="1"/>
</dbReference>
<accession>A0A4R3L870</accession>
<dbReference type="PANTHER" id="PTHR36234">
    <property type="entry name" value="LYSYL ENDOPEPTIDASE"/>
    <property type="match status" value="1"/>
</dbReference>
<organism evidence="2 3">
    <name type="scientific">Pseudofulvimonas gallinarii</name>
    <dbReference type="NCBI Taxonomy" id="634155"/>
    <lineage>
        <taxon>Bacteria</taxon>
        <taxon>Pseudomonadati</taxon>
        <taxon>Pseudomonadota</taxon>
        <taxon>Gammaproteobacteria</taxon>
        <taxon>Lysobacterales</taxon>
        <taxon>Rhodanobacteraceae</taxon>
        <taxon>Pseudofulvimonas</taxon>
    </lineage>
</organism>